<gene>
    <name evidence="1" type="ORF">K435DRAFT_802210</name>
</gene>
<reference evidence="1 2" key="1">
    <citation type="journal article" date="2019" name="Nat. Ecol. Evol.">
        <title>Megaphylogeny resolves global patterns of mushroom evolution.</title>
        <authorList>
            <person name="Varga T."/>
            <person name="Krizsan K."/>
            <person name="Foldi C."/>
            <person name="Dima B."/>
            <person name="Sanchez-Garcia M."/>
            <person name="Sanchez-Ramirez S."/>
            <person name="Szollosi G.J."/>
            <person name="Szarkandi J.G."/>
            <person name="Papp V."/>
            <person name="Albert L."/>
            <person name="Andreopoulos W."/>
            <person name="Angelini C."/>
            <person name="Antonin V."/>
            <person name="Barry K.W."/>
            <person name="Bougher N.L."/>
            <person name="Buchanan P."/>
            <person name="Buyck B."/>
            <person name="Bense V."/>
            <person name="Catcheside P."/>
            <person name="Chovatia M."/>
            <person name="Cooper J."/>
            <person name="Damon W."/>
            <person name="Desjardin D."/>
            <person name="Finy P."/>
            <person name="Geml J."/>
            <person name="Haridas S."/>
            <person name="Hughes K."/>
            <person name="Justo A."/>
            <person name="Karasinski D."/>
            <person name="Kautmanova I."/>
            <person name="Kiss B."/>
            <person name="Kocsube S."/>
            <person name="Kotiranta H."/>
            <person name="LaButti K.M."/>
            <person name="Lechner B.E."/>
            <person name="Liimatainen K."/>
            <person name="Lipzen A."/>
            <person name="Lukacs Z."/>
            <person name="Mihaltcheva S."/>
            <person name="Morgado L.N."/>
            <person name="Niskanen T."/>
            <person name="Noordeloos M.E."/>
            <person name="Ohm R.A."/>
            <person name="Ortiz-Santana B."/>
            <person name="Ovrebo C."/>
            <person name="Racz N."/>
            <person name="Riley R."/>
            <person name="Savchenko A."/>
            <person name="Shiryaev A."/>
            <person name="Soop K."/>
            <person name="Spirin V."/>
            <person name="Szebenyi C."/>
            <person name="Tomsovsky M."/>
            <person name="Tulloss R.E."/>
            <person name="Uehling J."/>
            <person name="Grigoriev I.V."/>
            <person name="Vagvolgyi C."/>
            <person name="Papp T."/>
            <person name="Martin F.M."/>
            <person name="Miettinen O."/>
            <person name="Hibbett D.S."/>
            <person name="Nagy L.G."/>
        </authorList>
    </citation>
    <scope>NUCLEOTIDE SEQUENCE [LARGE SCALE GENOMIC DNA]</scope>
    <source>
        <strain evidence="1 2">CBS 962.96</strain>
    </source>
</reference>
<sequence length="174" mass="19480">MPTVRIRHIVLHPGETVMISMAPATPEQGESENICPDCLPHPNTLEAAWPHGAHVKVHAVFRGSRIGVFPQRHWDIIGAFTLNVSGAYQVKYSRFDGAMDEYRRRYYGSNVTNRPKILSAVPNSLWDVSDPLFDCDLEVVIPEDDSPYVMPVDQTPASVVINISDDEHEDDGEQ</sequence>
<keyword evidence="2" id="KW-1185">Reference proteome</keyword>
<evidence type="ECO:0000313" key="2">
    <source>
        <dbReference type="Proteomes" id="UP000297245"/>
    </source>
</evidence>
<dbReference type="EMBL" id="ML179344">
    <property type="protein sequence ID" value="THU90154.1"/>
    <property type="molecule type" value="Genomic_DNA"/>
</dbReference>
<protein>
    <submittedName>
        <fullName evidence="1">Uncharacterized protein</fullName>
    </submittedName>
</protein>
<proteinExistence type="predicted"/>
<name>A0A4S8LLR9_DENBC</name>
<accession>A0A4S8LLR9</accession>
<dbReference type="Proteomes" id="UP000297245">
    <property type="component" value="Unassembled WGS sequence"/>
</dbReference>
<dbReference type="AlphaFoldDB" id="A0A4S8LLR9"/>
<organism evidence="1 2">
    <name type="scientific">Dendrothele bispora (strain CBS 962.96)</name>
    <dbReference type="NCBI Taxonomy" id="1314807"/>
    <lineage>
        <taxon>Eukaryota</taxon>
        <taxon>Fungi</taxon>
        <taxon>Dikarya</taxon>
        <taxon>Basidiomycota</taxon>
        <taxon>Agaricomycotina</taxon>
        <taxon>Agaricomycetes</taxon>
        <taxon>Agaricomycetidae</taxon>
        <taxon>Agaricales</taxon>
        <taxon>Agaricales incertae sedis</taxon>
        <taxon>Dendrothele</taxon>
    </lineage>
</organism>
<evidence type="ECO:0000313" key="1">
    <source>
        <dbReference type="EMBL" id="THU90154.1"/>
    </source>
</evidence>